<reference evidence="1 2" key="1">
    <citation type="submission" date="2018-04" db="EMBL/GenBank/DDBJ databases">
        <title>Massilia violaceinigra sp. nov., a novel purple-pigmented bacterium isolated from Tianshan glacier, Xinjiang, China.</title>
        <authorList>
            <person name="Wang H."/>
        </authorList>
    </citation>
    <scope>NUCLEOTIDE SEQUENCE [LARGE SCALE GENOMIC DNA]</scope>
    <source>
        <strain evidence="1 2">B448-2</strain>
    </source>
</reference>
<comment type="caution">
    <text evidence="1">The sequence shown here is derived from an EMBL/GenBank/DDBJ whole genome shotgun (WGS) entry which is preliminary data.</text>
</comment>
<proteinExistence type="predicted"/>
<evidence type="ECO:0000313" key="2">
    <source>
        <dbReference type="Proteomes" id="UP000241421"/>
    </source>
</evidence>
<protein>
    <submittedName>
        <fullName evidence="1">Uncharacterized protein</fullName>
    </submittedName>
</protein>
<organism evidence="1 2">
    <name type="scientific">Massilia glaciei</name>
    <dbReference type="NCBI Taxonomy" id="1524097"/>
    <lineage>
        <taxon>Bacteria</taxon>
        <taxon>Pseudomonadati</taxon>
        <taxon>Pseudomonadota</taxon>
        <taxon>Betaproteobacteria</taxon>
        <taxon>Burkholderiales</taxon>
        <taxon>Oxalobacteraceae</taxon>
        <taxon>Telluria group</taxon>
        <taxon>Massilia</taxon>
    </lineage>
</organism>
<dbReference type="AlphaFoldDB" id="A0A2U2HHN9"/>
<gene>
    <name evidence="1" type="ORF">C7C56_017595</name>
</gene>
<keyword evidence="2" id="KW-1185">Reference proteome</keyword>
<dbReference type="Proteomes" id="UP000241421">
    <property type="component" value="Unassembled WGS sequence"/>
</dbReference>
<dbReference type="EMBL" id="PXWF02000254">
    <property type="protein sequence ID" value="PWF45423.1"/>
    <property type="molecule type" value="Genomic_DNA"/>
</dbReference>
<accession>A0A2U2HHN9</accession>
<sequence length="59" mass="6862">MDRGQRIQHALPISYHAREGRMQDWHWPKTDDRSEAKAISAIERAAIQFCIARALAMQK</sequence>
<name>A0A2U2HHN9_9BURK</name>
<evidence type="ECO:0000313" key="1">
    <source>
        <dbReference type="EMBL" id="PWF45423.1"/>
    </source>
</evidence>